<sequence length="306" mass="35358">MLKPSLWKLPCYKLMFLNALIDIWGIVNSCFISGYLSIEGVVFCSYPDFQYIYSTIILCNLASFIRITGLLVSALWSAQCITVLILAFNRCVEFWQNPTLTSMFEGKNIVFWYALPIVWYFVNLFYLAACPFNTVVNMWMIDPYLGIPDIHADKTPYENVVILNVTNLFTFFGLSTCYLFLIFSIWYKGRHVGSAALSKIQRQVSIQACLICSIIYMCDGMYCFFEFFPQFIRPIFLTMDFFCWQWGFCGVIVIYMFMNKTLRHGVIEFYMGLFGYEVRGGGMGQSMMSQIKPSHITIAGNTTQDQ</sequence>
<feature type="transmembrane region" description="Helical" evidence="1">
    <location>
        <begin position="109"/>
        <end position="129"/>
    </location>
</feature>
<keyword evidence="1" id="KW-0812">Transmembrane</keyword>
<dbReference type="PANTHER" id="PTHR23021:SF37">
    <property type="entry name" value="SERPENTINE RECEPTOR, CLASS T"/>
    <property type="match status" value="1"/>
</dbReference>
<accession>A0A4U5MQI5</accession>
<comment type="caution">
    <text evidence="2">The sequence shown here is derived from an EMBL/GenBank/DDBJ whole genome shotgun (WGS) entry which is preliminary data.</text>
</comment>
<evidence type="ECO:0008006" key="4">
    <source>
        <dbReference type="Google" id="ProtNLM"/>
    </source>
</evidence>
<reference evidence="2 3" key="1">
    <citation type="journal article" date="2015" name="Genome Biol.">
        <title>Comparative genomics of Steinernema reveals deeply conserved gene regulatory networks.</title>
        <authorList>
            <person name="Dillman A.R."/>
            <person name="Macchietto M."/>
            <person name="Porter C.F."/>
            <person name="Rogers A."/>
            <person name="Williams B."/>
            <person name="Antoshechkin I."/>
            <person name="Lee M.M."/>
            <person name="Goodwin Z."/>
            <person name="Lu X."/>
            <person name="Lewis E.E."/>
            <person name="Goodrich-Blair H."/>
            <person name="Stock S.P."/>
            <person name="Adams B.J."/>
            <person name="Sternberg P.W."/>
            <person name="Mortazavi A."/>
        </authorList>
    </citation>
    <scope>NUCLEOTIDE SEQUENCE [LARGE SCALE GENOMIC DNA]</scope>
    <source>
        <strain evidence="2 3">ALL</strain>
    </source>
</reference>
<evidence type="ECO:0000256" key="1">
    <source>
        <dbReference type="SAM" id="Phobius"/>
    </source>
</evidence>
<protein>
    <recommendedName>
        <fullName evidence="4">7TM GPCR serpentine receptor class x (Srx) domain-containing protein</fullName>
    </recommendedName>
</protein>
<dbReference type="PANTHER" id="PTHR23021">
    <property type="entry name" value="SERPENTINE RECEPTOR, CLASS T"/>
    <property type="match status" value="1"/>
</dbReference>
<gene>
    <name evidence="2" type="ORF">L596_019440</name>
</gene>
<name>A0A4U5MQI5_STECR</name>
<proteinExistence type="predicted"/>
<feature type="transmembrane region" description="Helical" evidence="1">
    <location>
        <begin position="168"/>
        <end position="187"/>
    </location>
</feature>
<dbReference type="SUPFAM" id="SSF81321">
    <property type="entry name" value="Family A G protein-coupled receptor-like"/>
    <property type="match status" value="1"/>
</dbReference>
<evidence type="ECO:0000313" key="3">
    <source>
        <dbReference type="Proteomes" id="UP000298663"/>
    </source>
</evidence>
<dbReference type="AlphaFoldDB" id="A0A4U5MQI5"/>
<feature type="transmembrane region" description="Helical" evidence="1">
    <location>
        <begin position="55"/>
        <end position="88"/>
    </location>
</feature>
<feature type="transmembrane region" description="Helical" evidence="1">
    <location>
        <begin position="208"/>
        <end position="228"/>
    </location>
</feature>
<keyword evidence="1" id="KW-1133">Transmembrane helix</keyword>
<dbReference type="Pfam" id="PF10321">
    <property type="entry name" value="7TM_GPCR_Srt"/>
    <property type="match status" value="1"/>
</dbReference>
<keyword evidence="3" id="KW-1185">Reference proteome</keyword>
<organism evidence="2 3">
    <name type="scientific">Steinernema carpocapsae</name>
    <name type="common">Entomopathogenic nematode</name>
    <dbReference type="NCBI Taxonomy" id="34508"/>
    <lineage>
        <taxon>Eukaryota</taxon>
        <taxon>Metazoa</taxon>
        <taxon>Ecdysozoa</taxon>
        <taxon>Nematoda</taxon>
        <taxon>Chromadorea</taxon>
        <taxon>Rhabditida</taxon>
        <taxon>Tylenchina</taxon>
        <taxon>Panagrolaimomorpha</taxon>
        <taxon>Strongyloidoidea</taxon>
        <taxon>Steinernematidae</taxon>
        <taxon>Steinernema</taxon>
    </lineage>
</organism>
<dbReference type="OrthoDB" id="5873245at2759"/>
<reference evidence="2 3" key="2">
    <citation type="journal article" date="2019" name="G3 (Bethesda)">
        <title>Hybrid Assembly of the Genome of the Entomopathogenic Nematode Steinernema carpocapsae Identifies the X-Chromosome.</title>
        <authorList>
            <person name="Serra L."/>
            <person name="Macchietto M."/>
            <person name="Macias-Munoz A."/>
            <person name="McGill C.J."/>
            <person name="Rodriguez I.M."/>
            <person name="Rodriguez B."/>
            <person name="Murad R."/>
            <person name="Mortazavi A."/>
        </authorList>
    </citation>
    <scope>NUCLEOTIDE SEQUENCE [LARGE SCALE GENOMIC DNA]</scope>
    <source>
        <strain evidence="2 3">ALL</strain>
    </source>
</reference>
<evidence type="ECO:0000313" key="2">
    <source>
        <dbReference type="EMBL" id="TKR71909.1"/>
    </source>
</evidence>
<feature type="transmembrane region" description="Helical" evidence="1">
    <location>
        <begin position="234"/>
        <end position="257"/>
    </location>
</feature>
<keyword evidence="1" id="KW-0472">Membrane</keyword>
<feature type="transmembrane region" description="Helical" evidence="1">
    <location>
        <begin position="12"/>
        <end position="35"/>
    </location>
</feature>
<dbReference type="EMBL" id="AZBU02000006">
    <property type="protein sequence ID" value="TKR71909.1"/>
    <property type="molecule type" value="Genomic_DNA"/>
</dbReference>
<dbReference type="InterPro" id="IPR019425">
    <property type="entry name" value="7TM_GPCR_serpentine_rcpt_Srt"/>
</dbReference>
<dbReference type="STRING" id="34508.A0A4U5MQI5"/>
<dbReference type="Proteomes" id="UP000298663">
    <property type="component" value="Unassembled WGS sequence"/>
</dbReference>